<organism evidence="1 2">
    <name type="scientific">Lentilactobacillus otakiensis DSM 19908 = JCM 15040</name>
    <dbReference type="NCBI Taxonomy" id="1423780"/>
    <lineage>
        <taxon>Bacteria</taxon>
        <taxon>Bacillati</taxon>
        <taxon>Bacillota</taxon>
        <taxon>Bacilli</taxon>
        <taxon>Lactobacillales</taxon>
        <taxon>Lactobacillaceae</taxon>
        <taxon>Lentilactobacillus</taxon>
    </lineage>
</organism>
<accession>S4PQH6</accession>
<proteinExistence type="predicted"/>
<reference evidence="2" key="1">
    <citation type="journal article" date="2013" name="Genome Announc.">
        <title>Draft Genome Sequence of D-Branched-Chain Amino Acid Producer Lactobacillus otakiensis JCM 15040T, Isolated from a Traditional Japanese Pickle.</title>
        <authorList>
            <person name="Doi K."/>
            <person name="Mori K."/>
            <person name="Mutaguchi Y."/>
            <person name="Tashiro K."/>
            <person name="Fujino Y."/>
            <person name="Ohmori T."/>
            <person name="Kuhara S."/>
            <person name="Ohshima T."/>
        </authorList>
    </citation>
    <scope>NUCLEOTIDE SEQUENCE [LARGE SCALE GENOMIC DNA]</scope>
    <source>
        <strain evidence="2">JCM 15040</strain>
    </source>
</reference>
<evidence type="ECO:0000313" key="2">
    <source>
        <dbReference type="Proteomes" id="UP000016361"/>
    </source>
</evidence>
<comment type="caution">
    <text evidence="1">The sequence shown here is derived from an EMBL/GenBank/DDBJ whole genome shotgun (WGS) entry which is preliminary data.</text>
</comment>
<sequence>MYLGFLLKTVRKFSNDRFQAKPLFEASIQCFEGVFYLYLKLNNVGVFMKTNTIVL</sequence>
<keyword evidence="2" id="KW-1185">Reference proteome</keyword>
<name>S4PQH6_9LACO</name>
<gene>
    <name evidence="1" type="ORF">LOT_1788</name>
</gene>
<dbReference type="Proteomes" id="UP000016361">
    <property type="component" value="Unassembled WGS sequence"/>
</dbReference>
<dbReference type="EMBL" id="BASH01000006">
    <property type="protein sequence ID" value="GAD17250.1"/>
    <property type="molecule type" value="Genomic_DNA"/>
</dbReference>
<evidence type="ECO:0000313" key="1">
    <source>
        <dbReference type="EMBL" id="GAD17250.1"/>
    </source>
</evidence>
<dbReference type="AlphaFoldDB" id="S4PQH6"/>
<protein>
    <submittedName>
        <fullName evidence="1">Uncharacterized protein</fullName>
    </submittedName>
</protein>